<gene>
    <name evidence="1" type="ORF">PUR29_36325</name>
</gene>
<dbReference type="InterPro" id="IPR036782">
    <property type="entry name" value="NE0471-like_N"/>
</dbReference>
<evidence type="ECO:0008006" key="3">
    <source>
        <dbReference type="Google" id="ProtNLM"/>
    </source>
</evidence>
<comment type="caution">
    <text evidence="1">The sequence shown here is derived from an EMBL/GenBank/DDBJ whole genome shotgun (WGS) entry which is preliminary data.</text>
</comment>
<dbReference type="Proteomes" id="UP001407347">
    <property type="component" value="Unassembled WGS sequence"/>
</dbReference>
<sequence length="171" mass="18404">MTKTLPRIASVVRTGPTVLGVTWRDGPSDRVDLAGWIATGGDILAPLKDETMFATARLGDFGAAVEWGPEDGDLAIDAHHLRLIADEQRRFGHEEAAAWQAEARLSNQEAADFLSVSLSTWNAYKAGTNPVPASVSMVCRAALRDPILLQAHYRPRKPGRPRRAGAPPSAA</sequence>
<dbReference type="EMBL" id="JAQYXP010000009">
    <property type="protein sequence ID" value="MEN3238904.1"/>
    <property type="molecule type" value="Genomic_DNA"/>
</dbReference>
<keyword evidence="2" id="KW-1185">Reference proteome</keyword>
<name>A0ABV0A6K7_9HYPH</name>
<dbReference type="RefSeq" id="WP_346013852.1">
    <property type="nucleotide sequence ID" value="NZ_JAQYXP010000009.1"/>
</dbReference>
<evidence type="ECO:0000313" key="2">
    <source>
        <dbReference type="Proteomes" id="UP001407347"/>
    </source>
</evidence>
<dbReference type="Gene3D" id="1.10.260.40">
    <property type="entry name" value="lambda repressor-like DNA-binding domains"/>
    <property type="match status" value="1"/>
</dbReference>
<dbReference type="SUPFAM" id="SSF143880">
    <property type="entry name" value="NE0471 N-terminal domain-like"/>
    <property type="match status" value="1"/>
</dbReference>
<dbReference type="Gene3D" id="3.30.2020.10">
    <property type="entry name" value="NE0471-like N-terminal domain"/>
    <property type="match status" value="1"/>
</dbReference>
<evidence type="ECO:0000313" key="1">
    <source>
        <dbReference type="EMBL" id="MEN3238904.1"/>
    </source>
</evidence>
<reference evidence="1 2" key="1">
    <citation type="journal article" date="2023" name="PLoS ONE">
        <title>Complete genome assembly of Hawai'i environmental nontuberculous mycobacteria reveals unexpected co-isolation with methylobacteria.</title>
        <authorList>
            <person name="Hendrix J."/>
            <person name="Epperson L.E."/>
            <person name="Tong E.I."/>
            <person name="Chan Y.L."/>
            <person name="Hasan N.A."/>
            <person name="Dawrs S.N."/>
            <person name="Norton G.J."/>
            <person name="Virdi R."/>
            <person name="Crooks J.L."/>
            <person name="Chan E.D."/>
            <person name="Honda J.R."/>
            <person name="Strong M."/>
        </authorList>
    </citation>
    <scope>NUCLEOTIDE SEQUENCE [LARGE SCALE GENOMIC DNA]</scope>
    <source>
        <strain evidence="1 2">NJH_HI04-1</strain>
    </source>
</reference>
<proteinExistence type="predicted"/>
<accession>A0ABV0A6K7</accession>
<organism evidence="1 2">
    <name type="scientific">Methylobacterium ajmalii</name>
    <dbReference type="NCBI Taxonomy" id="2738439"/>
    <lineage>
        <taxon>Bacteria</taxon>
        <taxon>Pseudomonadati</taxon>
        <taxon>Pseudomonadota</taxon>
        <taxon>Alphaproteobacteria</taxon>
        <taxon>Hyphomicrobiales</taxon>
        <taxon>Methylobacteriaceae</taxon>
        <taxon>Methylobacterium</taxon>
    </lineage>
</organism>
<dbReference type="InterPro" id="IPR010982">
    <property type="entry name" value="Lambda_DNA-bd_dom_sf"/>
</dbReference>
<protein>
    <recommendedName>
        <fullName evidence="3">DUF2442 domain-containing protein</fullName>
    </recommendedName>
</protein>